<dbReference type="EMBL" id="CAUJNA010002157">
    <property type="protein sequence ID" value="CAJ1390850.1"/>
    <property type="molecule type" value="Genomic_DNA"/>
</dbReference>
<evidence type="ECO:0000313" key="3">
    <source>
        <dbReference type="Proteomes" id="UP001178507"/>
    </source>
</evidence>
<sequence>MRRAERDLEQCEEKWEAKLRLSNLEHDRAMAMLRNSFDEKYNGDMSQLVARHTHELITAQAQSTQAIQQKEAELRRFQDASATWEAHCKRLQQRVETLLGDLEALLKSKQNEKVAMEAKISTLQAAMLKMEAELKENQQQDPGMKKAEQRAASSKFKVKAHVGGRDAQHQTLDKCHGR</sequence>
<dbReference type="AlphaFoldDB" id="A0AA36INK4"/>
<accession>A0AA36INK4</accession>
<name>A0AA36INK4_9DINO</name>
<protein>
    <submittedName>
        <fullName evidence="2">Uncharacterized protein</fullName>
    </submittedName>
</protein>
<evidence type="ECO:0000313" key="2">
    <source>
        <dbReference type="EMBL" id="CAJ1390850.1"/>
    </source>
</evidence>
<feature type="compositionally biased region" description="Basic and acidic residues" evidence="1">
    <location>
        <begin position="134"/>
        <end position="149"/>
    </location>
</feature>
<feature type="region of interest" description="Disordered" evidence="1">
    <location>
        <begin position="134"/>
        <end position="178"/>
    </location>
</feature>
<dbReference type="Proteomes" id="UP001178507">
    <property type="component" value="Unassembled WGS sequence"/>
</dbReference>
<gene>
    <name evidence="2" type="ORF">EVOR1521_LOCUS16159</name>
</gene>
<reference evidence="2" key="1">
    <citation type="submission" date="2023-08" db="EMBL/GenBank/DDBJ databases">
        <authorList>
            <person name="Chen Y."/>
            <person name="Shah S."/>
            <person name="Dougan E. K."/>
            <person name="Thang M."/>
            <person name="Chan C."/>
        </authorList>
    </citation>
    <scope>NUCLEOTIDE SEQUENCE</scope>
</reference>
<proteinExistence type="predicted"/>
<organism evidence="2 3">
    <name type="scientific">Effrenium voratum</name>
    <dbReference type="NCBI Taxonomy" id="2562239"/>
    <lineage>
        <taxon>Eukaryota</taxon>
        <taxon>Sar</taxon>
        <taxon>Alveolata</taxon>
        <taxon>Dinophyceae</taxon>
        <taxon>Suessiales</taxon>
        <taxon>Symbiodiniaceae</taxon>
        <taxon>Effrenium</taxon>
    </lineage>
</organism>
<keyword evidence="3" id="KW-1185">Reference proteome</keyword>
<evidence type="ECO:0000256" key="1">
    <source>
        <dbReference type="SAM" id="MobiDB-lite"/>
    </source>
</evidence>
<feature type="compositionally biased region" description="Basic and acidic residues" evidence="1">
    <location>
        <begin position="163"/>
        <end position="178"/>
    </location>
</feature>
<comment type="caution">
    <text evidence="2">The sequence shown here is derived from an EMBL/GenBank/DDBJ whole genome shotgun (WGS) entry which is preliminary data.</text>
</comment>